<keyword evidence="2" id="KW-0808">Transferase</keyword>
<dbReference type="SUPFAM" id="SSF101386">
    <property type="entry name" value="all-alpha NTP pyrophosphatases"/>
    <property type="match status" value="2"/>
</dbReference>
<dbReference type="NCBIfam" id="TIGR00444">
    <property type="entry name" value="mazG"/>
    <property type="match status" value="1"/>
</dbReference>
<dbReference type="FunFam" id="1.10.287.1080:FF:000003">
    <property type="entry name" value="Nucleoside triphosphate pyrophosphohydrolase"/>
    <property type="match status" value="1"/>
</dbReference>
<dbReference type="GO" id="GO:0046047">
    <property type="term" value="P:TTP catabolic process"/>
    <property type="evidence" value="ECO:0007669"/>
    <property type="project" value="TreeGrafter"/>
</dbReference>
<dbReference type="GO" id="GO:0006950">
    <property type="term" value="P:response to stress"/>
    <property type="evidence" value="ECO:0007669"/>
    <property type="project" value="UniProtKB-ARBA"/>
</dbReference>
<reference evidence="2 3" key="1">
    <citation type="submission" date="2018-08" db="EMBL/GenBank/DDBJ databases">
        <title>Genomic Encyclopedia of Type Strains, Phase IV (KMG-IV): sequencing the most valuable type-strain genomes for metagenomic binning, comparative biology and taxonomic classification.</title>
        <authorList>
            <person name="Goeker M."/>
        </authorList>
    </citation>
    <scope>NUCLEOTIDE SEQUENCE [LARGE SCALE GENOMIC DNA]</scope>
    <source>
        <strain evidence="2 3">DSM 23923</strain>
    </source>
</reference>
<dbReference type="PANTHER" id="PTHR30522">
    <property type="entry name" value="NUCLEOSIDE TRIPHOSPHATE PYROPHOSPHOHYDROLASE"/>
    <property type="match status" value="1"/>
</dbReference>
<dbReference type="Gene3D" id="1.10.287.1080">
    <property type="entry name" value="MazG-like"/>
    <property type="match status" value="2"/>
</dbReference>
<dbReference type="FunFam" id="1.10.287.1080:FF:000001">
    <property type="entry name" value="Nucleoside triphosphate pyrophosphohydrolase"/>
    <property type="match status" value="1"/>
</dbReference>
<dbReference type="GO" id="GO:0046081">
    <property type="term" value="P:dUTP catabolic process"/>
    <property type="evidence" value="ECO:0007669"/>
    <property type="project" value="TreeGrafter"/>
</dbReference>
<dbReference type="PANTHER" id="PTHR30522:SF0">
    <property type="entry name" value="NUCLEOSIDE TRIPHOSPHATE PYROPHOSPHOHYDROLASE"/>
    <property type="match status" value="1"/>
</dbReference>
<dbReference type="GO" id="GO:0046076">
    <property type="term" value="P:dTTP catabolic process"/>
    <property type="evidence" value="ECO:0007669"/>
    <property type="project" value="TreeGrafter"/>
</dbReference>
<dbReference type="AlphaFoldDB" id="A0A347ZVA0"/>
<organism evidence="2 3">
    <name type="scientific">Pelolinea submarina</name>
    <dbReference type="NCBI Taxonomy" id="913107"/>
    <lineage>
        <taxon>Bacteria</taxon>
        <taxon>Bacillati</taxon>
        <taxon>Chloroflexota</taxon>
        <taxon>Anaerolineae</taxon>
        <taxon>Anaerolineales</taxon>
        <taxon>Anaerolineaceae</taxon>
        <taxon>Pelolinea</taxon>
    </lineage>
</organism>
<gene>
    <name evidence="2" type="ORF">DFR64_0034</name>
</gene>
<feature type="domain" description="NTP pyrophosphohydrolase MazG-like" evidence="1">
    <location>
        <begin position="136"/>
        <end position="209"/>
    </location>
</feature>
<dbReference type="GO" id="GO:0032259">
    <property type="term" value="P:methylation"/>
    <property type="evidence" value="ECO:0007669"/>
    <property type="project" value="UniProtKB-KW"/>
</dbReference>
<evidence type="ECO:0000313" key="3">
    <source>
        <dbReference type="Proteomes" id="UP000256388"/>
    </source>
</evidence>
<comment type="caution">
    <text evidence="2">The sequence shown here is derived from an EMBL/GenBank/DDBJ whole genome shotgun (WGS) entry which is preliminary data.</text>
</comment>
<sequence>MNITAFNQALLKLDLADELDSIQLLEGESLQGKHTLLHNSDSAALYHFSDLTSYLDLVCAWIDKYYAESILTLLDGSGVALKAQEFSGKKCRNVLKNRKECFIYFPPKLEQTSLIAFRELIAHLRAPEGCPWDREQTHQSLKSNLLEETYEVLDAIEGGDPADLQEELGDLLLQIVLHAQISTETDEFSLDDVLQGINEKITFRHPHVFTDLDVNGVDDVLHNWEVLKSKERENNHKKKDSILESIPRALPSLLLAQNYQTRAARVGFDWPDIEPVLDKVVEEVGELRDADSKEQQEAELGDLLFALVNVSRWYGFNAEDALRKMTMRFYNRFQYIEEEAIRSGRKITDLSLEEMDRFWELAKQNEWDKNQDEA</sequence>
<dbReference type="CDD" id="cd11529">
    <property type="entry name" value="NTP-PPase_MazG_Cterm"/>
    <property type="match status" value="1"/>
</dbReference>
<protein>
    <submittedName>
        <fullName evidence="2">Tetrapyrrole methylase family protein/MazG family protein</fullName>
    </submittedName>
</protein>
<dbReference type="NCBIfam" id="NF007113">
    <property type="entry name" value="PRK09562.1"/>
    <property type="match status" value="1"/>
</dbReference>
<keyword evidence="3" id="KW-1185">Reference proteome</keyword>
<dbReference type="InterPro" id="IPR004518">
    <property type="entry name" value="MazG-like_dom"/>
</dbReference>
<name>A0A347ZVA0_9CHLR</name>
<dbReference type="GO" id="GO:0006203">
    <property type="term" value="P:dGTP catabolic process"/>
    <property type="evidence" value="ECO:0007669"/>
    <property type="project" value="TreeGrafter"/>
</dbReference>
<dbReference type="CDD" id="cd11528">
    <property type="entry name" value="NTP-PPase_MazG_Nterm"/>
    <property type="match status" value="1"/>
</dbReference>
<evidence type="ECO:0000313" key="2">
    <source>
        <dbReference type="EMBL" id="REG10183.1"/>
    </source>
</evidence>
<dbReference type="OrthoDB" id="9808939at2"/>
<dbReference type="InterPro" id="IPR048011">
    <property type="entry name" value="NTP-PPase_MazG-like_C"/>
</dbReference>
<dbReference type="GO" id="GO:0047429">
    <property type="term" value="F:nucleoside triphosphate diphosphatase activity"/>
    <property type="evidence" value="ECO:0007669"/>
    <property type="project" value="InterPro"/>
</dbReference>
<dbReference type="GO" id="GO:0008168">
    <property type="term" value="F:methyltransferase activity"/>
    <property type="evidence" value="ECO:0007669"/>
    <property type="project" value="UniProtKB-KW"/>
</dbReference>
<dbReference type="GO" id="GO:0046061">
    <property type="term" value="P:dATP catabolic process"/>
    <property type="evidence" value="ECO:0007669"/>
    <property type="project" value="TreeGrafter"/>
</dbReference>
<dbReference type="Pfam" id="PF03819">
    <property type="entry name" value="MazG"/>
    <property type="match status" value="2"/>
</dbReference>
<accession>A0A347ZVA0</accession>
<evidence type="ECO:0000259" key="1">
    <source>
        <dbReference type="Pfam" id="PF03819"/>
    </source>
</evidence>
<dbReference type="InterPro" id="IPR048015">
    <property type="entry name" value="NTP-PPase_MazG-like_N"/>
</dbReference>
<feature type="domain" description="NTP pyrophosphohydrolase MazG-like" evidence="1">
    <location>
        <begin position="277"/>
        <end position="332"/>
    </location>
</feature>
<dbReference type="GO" id="GO:0046052">
    <property type="term" value="P:UTP catabolic process"/>
    <property type="evidence" value="ECO:0007669"/>
    <property type="project" value="TreeGrafter"/>
</dbReference>
<keyword evidence="2" id="KW-0489">Methyltransferase</keyword>
<dbReference type="InterPro" id="IPR011551">
    <property type="entry name" value="NTP_PyrPHydrolase_MazG"/>
</dbReference>
<dbReference type="Proteomes" id="UP000256388">
    <property type="component" value="Unassembled WGS sequence"/>
</dbReference>
<dbReference type="RefSeq" id="WP_116223377.1">
    <property type="nucleotide sequence ID" value="NZ_AP018437.1"/>
</dbReference>
<proteinExistence type="predicted"/>
<dbReference type="EMBL" id="QUMS01000001">
    <property type="protein sequence ID" value="REG10183.1"/>
    <property type="molecule type" value="Genomic_DNA"/>
</dbReference>